<dbReference type="PROSITE" id="PS50994">
    <property type="entry name" value="INTEGRASE"/>
    <property type="match status" value="1"/>
</dbReference>
<dbReference type="PROSITE" id="PS50878">
    <property type="entry name" value="RT_POL"/>
    <property type="match status" value="1"/>
</dbReference>
<sequence length="768" mass="88728">MIQSVEKVFNSKSTEQTQTQLHATLMRLRMRGLNDITVKFRYPLPLVPAALEQLRQAKYYTKLDLRNAYNLIRIREGDEWKTAFSTTSGHYEYLVMPFGLANSPSIFQSFMNDMFRDMLNKGVIVYIDDILVYSNSLEEHIRQVRAVLQRLIQYQLYAKAEKCEFHQTSTTFLGYVISEEGVAKLYPCAFFSRKLMAAERNYDVGNRELLAMKLALEEWRHWLEGASHPFVVLTDHKNLEYLRSAKRLNPRQARWALFFTRFQFTVTYRPGSKNTKADALSRQTEEMVCSIVNDSILPAKLLIAPVQWDIMTEINNLNLQNLPPPECPANLTYVPESLRERLLTQVHVPPSSGHPGITATAHLLQNQFWWPTLLIDTTKFVQNCTICSTSKTPRQLPAGLLQPLPTPQRPWSHIAIDFITDLPNSQGLPEDIVSDRGPQFTSRVWTAFFKHLNVNISLTSGYHPQSNGQTERLNQEIIRFLRSYCQRRQADWSRYLFWVEYAQNSLMKPATGETPFKCVLGFQQPLFPWAGEPTDLPSVTDWLQRSEEVWDRAHTHLLHAVRRQEQQANRHRCLSPAYIPGQWVWLSTKDLRLRLPCKKLSPRYVGPFKILRQITPVSFRLELPTNYRISPTFHVSLLKPAGGPGGELEEGARLQNPPPILVDGEEAYQVHKLLDSRHRGGTLQYLADWEGYGPEERSWVRAGDILDPTLTEEFHWTHPEKPAPRPRGRPRRRLLPRVRSRSQGEGSVTKEAPVLPPSHHQRELSPEY</sequence>
<dbReference type="SUPFAM" id="SSF53098">
    <property type="entry name" value="Ribonuclease H-like"/>
    <property type="match status" value="1"/>
</dbReference>
<evidence type="ECO:0000259" key="16">
    <source>
        <dbReference type="PROSITE" id="PS50013"/>
    </source>
</evidence>
<comment type="subcellular location">
    <subcellularLocation>
        <location evidence="1">Nucleus</location>
    </subcellularLocation>
</comment>
<keyword evidence="10" id="KW-0695">RNA-directed DNA polymerase</keyword>
<feature type="domain" description="Chromo" evidence="16">
    <location>
        <begin position="668"/>
        <end position="726"/>
    </location>
</feature>
<dbReference type="CDD" id="cd01647">
    <property type="entry name" value="RT_LTR"/>
    <property type="match status" value="1"/>
</dbReference>
<dbReference type="InterPro" id="IPR056924">
    <property type="entry name" value="SH3_Tf2-1"/>
</dbReference>
<dbReference type="Pfam" id="PF00078">
    <property type="entry name" value="RVT_1"/>
    <property type="match status" value="1"/>
</dbReference>
<keyword evidence="5" id="KW-0479">Metal-binding</keyword>
<dbReference type="InterPro" id="IPR023780">
    <property type="entry name" value="Chromo_domain"/>
</dbReference>
<dbReference type="InterPro" id="IPR050951">
    <property type="entry name" value="Retrovirus_Pol_polyprotein"/>
</dbReference>
<dbReference type="SMART" id="SM00298">
    <property type="entry name" value="CHROMO"/>
    <property type="match status" value="1"/>
</dbReference>
<keyword evidence="4" id="KW-0645">Protease</keyword>
<evidence type="ECO:0000256" key="9">
    <source>
        <dbReference type="ARBA" id="ARBA00022908"/>
    </source>
</evidence>
<dbReference type="GO" id="GO:0003677">
    <property type="term" value="F:DNA binding"/>
    <property type="evidence" value="ECO:0007669"/>
    <property type="project" value="UniProtKB-KW"/>
</dbReference>
<reference evidence="19" key="1">
    <citation type="submission" date="2025-08" db="UniProtKB">
        <authorList>
            <consortium name="Ensembl"/>
        </authorList>
    </citation>
    <scope>IDENTIFICATION</scope>
</reference>
<comment type="similarity">
    <text evidence="2">Belongs to the beta type-B retroviral polymerase family. HERV class-II K(HML-2) pol subfamily.</text>
</comment>
<dbReference type="InterPro" id="IPR041588">
    <property type="entry name" value="Integrase_H2C2"/>
</dbReference>
<dbReference type="Pfam" id="PF17921">
    <property type="entry name" value="Integrase_H2C2"/>
    <property type="match status" value="1"/>
</dbReference>
<keyword evidence="11" id="KW-0548">Nucleotidyltransferase</keyword>
<dbReference type="InterPro" id="IPR043128">
    <property type="entry name" value="Rev_trsase/Diguanyl_cyclase"/>
</dbReference>
<evidence type="ECO:0000259" key="18">
    <source>
        <dbReference type="PROSITE" id="PS50994"/>
    </source>
</evidence>
<dbReference type="Ensembl" id="ENSCCRT00000196151.1">
    <property type="protein sequence ID" value="ENSCCRP00000154740.1"/>
    <property type="gene ID" value="ENSCCRG00000076885.1"/>
</dbReference>
<feature type="domain" description="Integrase catalytic" evidence="18">
    <location>
        <begin position="427"/>
        <end position="523"/>
    </location>
</feature>
<accession>A0A9J8BNE3</accession>
<dbReference type="Gene3D" id="3.10.10.10">
    <property type="entry name" value="HIV Type 1 Reverse Transcriptase, subunit A, domain 1"/>
    <property type="match status" value="1"/>
</dbReference>
<keyword evidence="12" id="KW-0238">DNA-binding</keyword>
<dbReference type="SUPFAM" id="SSF56672">
    <property type="entry name" value="DNA/RNA polymerases"/>
    <property type="match status" value="1"/>
</dbReference>
<keyword evidence="8" id="KW-0460">Magnesium</keyword>
<dbReference type="AlphaFoldDB" id="A0A9J8BNE3"/>
<keyword evidence="11" id="KW-0808">Transferase</keyword>
<dbReference type="PROSITE" id="PS50013">
    <property type="entry name" value="CHROMO_2"/>
    <property type="match status" value="1"/>
</dbReference>
<evidence type="ECO:0000256" key="15">
    <source>
        <dbReference type="SAM" id="MobiDB-lite"/>
    </source>
</evidence>
<evidence type="ECO:0000259" key="17">
    <source>
        <dbReference type="PROSITE" id="PS50878"/>
    </source>
</evidence>
<dbReference type="GO" id="GO:0015074">
    <property type="term" value="P:DNA integration"/>
    <property type="evidence" value="ECO:0007669"/>
    <property type="project" value="UniProtKB-KW"/>
</dbReference>
<evidence type="ECO:0000256" key="5">
    <source>
        <dbReference type="ARBA" id="ARBA00022723"/>
    </source>
</evidence>
<proteinExistence type="inferred from homology"/>
<feature type="region of interest" description="Disordered" evidence="15">
    <location>
        <begin position="716"/>
        <end position="768"/>
    </location>
</feature>
<dbReference type="InterPro" id="IPR000477">
    <property type="entry name" value="RT_dom"/>
</dbReference>
<dbReference type="CDD" id="cd09274">
    <property type="entry name" value="RNase_HI_RT_Ty3"/>
    <property type="match status" value="1"/>
</dbReference>
<dbReference type="Gene3D" id="2.40.50.40">
    <property type="match status" value="1"/>
</dbReference>
<keyword evidence="9" id="KW-0229">DNA integration</keyword>
<dbReference type="Pfam" id="PF00385">
    <property type="entry name" value="Chromo"/>
    <property type="match status" value="1"/>
</dbReference>
<name>A0A9J8BNE3_CYPCA</name>
<dbReference type="GO" id="GO:0003964">
    <property type="term" value="F:RNA-directed DNA polymerase activity"/>
    <property type="evidence" value="ECO:0007669"/>
    <property type="project" value="UniProtKB-KW"/>
</dbReference>
<evidence type="ECO:0000256" key="2">
    <source>
        <dbReference type="ARBA" id="ARBA00010879"/>
    </source>
</evidence>
<feature type="domain" description="Reverse transcriptase" evidence="17">
    <location>
        <begin position="1"/>
        <end position="177"/>
    </location>
</feature>
<evidence type="ECO:0000256" key="8">
    <source>
        <dbReference type="ARBA" id="ARBA00022842"/>
    </source>
</evidence>
<dbReference type="GO" id="GO:0003887">
    <property type="term" value="F:DNA-directed DNA polymerase activity"/>
    <property type="evidence" value="ECO:0007669"/>
    <property type="project" value="UniProtKB-KW"/>
</dbReference>
<evidence type="ECO:0000313" key="20">
    <source>
        <dbReference type="Proteomes" id="UP001108240"/>
    </source>
</evidence>
<keyword evidence="6" id="KW-0064">Aspartyl protease</keyword>
<evidence type="ECO:0000256" key="11">
    <source>
        <dbReference type="ARBA" id="ARBA00022932"/>
    </source>
</evidence>
<dbReference type="GeneTree" id="ENSGT00940000168677"/>
<evidence type="ECO:0000256" key="3">
    <source>
        <dbReference type="ARBA" id="ARBA00012180"/>
    </source>
</evidence>
<reference evidence="19" key="2">
    <citation type="submission" date="2025-09" db="UniProtKB">
        <authorList>
            <consortium name="Ensembl"/>
        </authorList>
    </citation>
    <scope>IDENTIFICATION</scope>
</reference>
<dbReference type="GO" id="GO:0004190">
    <property type="term" value="F:aspartic-type endopeptidase activity"/>
    <property type="evidence" value="ECO:0007669"/>
    <property type="project" value="UniProtKB-KW"/>
</dbReference>
<dbReference type="InterPro" id="IPR012337">
    <property type="entry name" value="RNaseH-like_sf"/>
</dbReference>
<dbReference type="PANTHER" id="PTHR37984">
    <property type="entry name" value="PROTEIN CBG26694"/>
    <property type="match status" value="1"/>
</dbReference>
<keyword evidence="7" id="KW-0378">Hydrolase</keyword>
<dbReference type="InterPro" id="IPR043502">
    <property type="entry name" value="DNA/RNA_pol_sf"/>
</dbReference>
<evidence type="ECO:0000256" key="13">
    <source>
        <dbReference type="ARBA" id="ARBA00023172"/>
    </source>
</evidence>
<dbReference type="Gene3D" id="3.30.70.270">
    <property type="match status" value="1"/>
</dbReference>
<evidence type="ECO:0000256" key="4">
    <source>
        <dbReference type="ARBA" id="ARBA00022670"/>
    </source>
</evidence>
<dbReference type="PANTHER" id="PTHR37984:SF5">
    <property type="entry name" value="PROTEIN NYNRIN-LIKE"/>
    <property type="match status" value="1"/>
</dbReference>
<dbReference type="InterPro" id="IPR000953">
    <property type="entry name" value="Chromo/chromo_shadow_dom"/>
</dbReference>
<dbReference type="OMA" id="WEYLSEM"/>
<evidence type="ECO:0000256" key="12">
    <source>
        <dbReference type="ARBA" id="ARBA00023125"/>
    </source>
</evidence>
<dbReference type="Proteomes" id="UP001108240">
    <property type="component" value="Unplaced"/>
</dbReference>
<dbReference type="GO" id="GO:0006310">
    <property type="term" value="P:DNA recombination"/>
    <property type="evidence" value="ECO:0007669"/>
    <property type="project" value="UniProtKB-KW"/>
</dbReference>
<evidence type="ECO:0000256" key="6">
    <source>
        <dbReference type="ARBA" id="ARBA00022750"/>
    </source>
</evidence>
<evidence type="ECO:0000256" key="1">
    <source>
        <dbReference type="ARBA" id="ARBA00004123"/>
    </source>
</evidence>
<dbReference type="Pfam" id="PF24626">
    <property type="entry name" value="SH3_Tf2-1"/>
    <property type="match status" value="1"/>
</dbReference>
<feature type="compositionally biased region" description="Basic residues" evidence="15">
    <location>
        <begin position="724"/>
        <end position="740"/>
    </location>
</feature>
<dbReference type="GO" id="GO:0004523">
    <property type="term" value="F:RNA-DNA hybrid ribonuclease activity"/>
    <property type="evidence" value="ECO:0007669"/>
    <property type="project" value="UniProtKB-EC"/>
</dbReference>
<dbReference type="Gene3D" id="3.30.420.10">
    <property type="entry name" value="Ribonuclease H-like superfamily/Ribonuclease H"/>
    <property type="match status" value="1"/>
</dbReference>
<evidence type="ECO:0000256" key="10">
    <source>
        <dbReference type="ARBA" id="ARBA00022918"/>
    </source>
</evidence>
<keyword evidence="11" id="KW-0239">DNA-directed DNA polymerase</keyword>
<keyword evidence="13" id="KW-0233">DNA recombination</keyword>
<dbReference type="EC" id="3.1.26.4" evidence="3"/>
<dbReference type="InterPro" id="IPR016197">
    <property type="entry name" value="Chromo-like_dom_sf"/>
</dbReference>
<evidence type="ECO:0000256" key="7">
    <source>
        <dbReference type="ARBA" id="ARBA00022801"/>
    </source>
</evidence>
<protein>
    <recommendedName>
        <fullName evidence="14">Gypsy retrotransposon integrase-like protein 1</fullName>
        <ecNumber evidence="3">3.1.26.4</ecNumber>
    </recommendedName>
</protein>
<evidence type="ECO:0000256" key="14">
    <source>
        <dbReference type="ARBA" id="ARBA00039658"/>
    </source>
</evidence>
<dbReference type="InterPro" id="IPR001584">
    <property type="entry name" value="Integrase_cat-core"/>
</dbReference>
<dbReference type="GO" id="GO:0046872">
    <property type="term" value="F:metal ion binding"/>
    <property type="evidence" value="ECO:0007669"/>
    <property type="project" value="UniProtKB-KW"/>
</dbReference>
<evidence type="ECO:0000313" key="19">
    <source>
        <dbReference type="Ensembl" id="ENSCCRP00000154740.1"/>
    </source>
</evidence>
<dbReference type="GO" id="GO:0006508">
    <property type="term" value="P:proteolysis"/>
    <property type="evidence" value="ECO:0007669"/>
    <property type="project" value="UniProtKB-KW"/>
</dbReference>
<dbReference type="Gene3D" id="1.10.340.70">
    <property type="match status" value="1"/>
</dbReference>
<dbReference type="InterPro" id="IPR036397">
    <property type="entry name" value="RNaseH_sf"/>
</dbReference>
<dbReference type="GO" id="GO:0005634">
    <property type="term" value="C:nucleus"/>
    <property type="evidence" value="ECO:0007669"/>
    <property type="project" value="UniProtKB-SubCell"/>
</dbReference>
<organism evidence="19 20">
    <name type="scientific">Cyprinus carpio carpio</name>
    <dbReference type="NCBI Taxonomy" id="630221"/>
    <lineage>
        <taxon>Eukaryota</taxon>
        <taxon>Metazoa</taxon>
        <taxon>Chordata</taxon>
        <taxon>Craniata</taxon>
        <taxon>Vertebrata</taxon>
        <taxon>Euteleostomi</taxon>
        <taxon>Actinopterygii</taxon>
        <taxon>Neopterygii</taxon>
        <taxon>Teleostei</taxon>
        <taxon>Ostariophysi</taxon>
        <taxon>Cypriniformes</taxon>
        <taxon>Cyprinidae</taxon>
        <taxon>Cyprininae</taxon>
        <taxon>Cyprinus</taxon>
    </lineage>
</organism>
<keyword evidence="20" id="KW-1185">Reference proteome</keyword>
<dbReference type="SUPFAM" id="SSF54160">
    <property type="entry name" value="Chromo domain-like"/>
    <property type="match status" value="1"/>
</dbReference>